<dbReference type="InterPro" id="IPR010998">
    <property type="entry name" value="Integrase_recombinase_N"/>
</dbReference>
<feature type="domain" description="Tyr recombinase" evidence="7">
    <location>
        <begin position="150"/>
        <end position="335"/>
    </location>
</feature>
<evidence type="ECO:0000259" key="7">
    <source>
        <dbReference type="PROSITE" id="PS51898"/>
    </source>
</evidence>
<dbReference type="BioCyc" id="LINT1085541:G11IQ-3191-MONOMER"/>
<dbReference type="InterPro" id="IPR002104">
    <property type="entry name" value="Integrase_catalytic"/>
</dbReference>
<evidence type="ECO:0000313" key="9">
    <source>
        <dbReference type="EMBL" id="EMY22831.1"/>
    </source>
</evidence>
<dbReference type="PANTHER" id="PTHR30349:SF81">
    <property type="entry name" value="TYROSINE RECOMBINASE XERC"/>
    <property type="match status" value="1"/>
</dbReference>
<dbReference type="InterPro" id="IPR013762">
    <property type="entry name" value="Integrase-like_cat_sf"/>
</dbReference>
<dbReference type="AlphaFoldDB" id="N1UFY7"/>
<protein>
    <submittedName>
        <fullName evidence="9">Putative site-specific tyrosine recombinase XerC</fullName>
    </submittedName>
</protein>
<dbReference type="InterPro" id="IPR050090">
    <property type="entry name" value="Tyrosine_recombinase_XerCD"/>
</dbReference>
<dbReference type="Pfam" id="PF00589">
    <property type="entry name" value="Phage_integrase"/>
    <property type="match status" value="1"/>
</dbReference>
<feature type="region of interest" description="Disordered" evidence="6">
    <location>
        <begin position="333"/>
        <end position="369"/>
    </location>
</feature>
<dbReference type="GO" id="GO:0003677">
    <property type="term" value="F:DNA binding"/>
    <property type="evidence" value="ECO:0007669"/>
    <property type="project" value="UniProtKB-UniRule"/>
</dbReference>
<dbReference type="Proteomes" id="UP000012220">
    <property type="component" value="Unassembled WGS sequence"/>
</dbReference>
<keyword evidence="1" id="KW-0159">Chromosome partition</keyword>
<dbReference type="PANTHER" id="PTHR30349">
    <property type="entry name" value="PHAGE INTEGRASE-RELATED"/>
    <property type="match status" value="1"/>
</dbReference>
<name>N1UFY7_LEPIR</name>
<reference evidence="9 10" key="1">
    <citation type="submission" date="2013-02" db="EMBL/GenBank/DDBJ databases">
        <authorList>
            <person name="Harkins D.M."/>
            <person name="Durkin A.S."/>
            <person name="Brinkac L.M."/>
            <person name="Haft D.H."/>
            <person name="Selengut J.D."/>
            <person name="Sanka R."/>
            <person name="DePew J."/>
            <person name="Purushe J."/>
            <person name="Picardeau M."/>
            <person name="Werts C."/>
            <person name="Goarant C."/>
            <person name="Vinetz J.M."/>
            <person name="Sutton G.G."/>
            <person name="Nierman W.C."/>
            <person name="Fouts D.E."/>
        </authorList>
    </citation>
    <scope>NUCLEOTIDE SEQUENCE [LARGE SCALE GENOMIC DNA]</scope>
    <source>
        <strain evidence="9 10">200703203</strain>
    </source>
</reference>
<keyword evidence="3 5" id="KW-0238">DNA-binding</keyword>
<evidence type="ECO:0000256" key="6">
    <source>
        <dbReference type="SAM" id="MobiDB-lite"/>
    </source>
</evidence>
<dbReference type="Gene3D" id="1.10.150.130">
    <property type="match status" value="1"/>
</dbReference>
<evidence type="ECO:0000313" key="10">
    <source>
        <dbReference type="Proteomes" id="UP000012220"/>
    </source>
</evidence>
<dbReference type="Gene3D" id="1.10.443.10">
    <property type="entry name" value="Intergrase catalytic core"/>
    <property type="match status" value="1"/>
</dbReference>
<dbReference type="SUPFAM" id="SSF56349">
    <property type="entry name" value="DNA breaking-rejoining enzymes"/>
    <property type="match status" value="1"/>
</dbReference>
<dbReference type="GO" id="GO:0006310">
    <property type="term" value="P:DNA recombination"/>
    <property type="evidence" value="ECO:0007669"/>
    <property type="project" value="UniProtKB-KW"/>
</dbReference>
<evidence type="ECO:0000259" key="8">
    <source>
        <dbReference type="PROSITE" id="PS51900"/>
    </source>
</evidence>
<dbReference type="EMBL" id="AHNY02000277">
    <property type="protein sequence ID" value="EMY22831.1"/>
    <property type="molecule type" value="Genomic_DNA"/>
</dbReference>
<proteinExistence type="predicted"/>
<keyword evidence="4" id="KW-0233">DNA recombination</keyword>
<dbReference type="PROSITE" id="PS51898">
    <property type="entry name" value="TYR_RECOMBINASE"/>
    <property type="match status" value="1"/>
</dbReference>
<evidence type="ECO:0000256" key="4">
    <source>
        <dbReference type="ARBA" id="ARBA00023172"/>
    </source>
</evidence>
<sequence>MGSNFNQRQVDVVRDKREKIPKGQHHLRRLTTKEPPNLLEVYILEHLQTMYSSRYSNGTIQHRRFGLLLLLDWCEERGIESPLELTRSLMERFQRYVGQYRNRNTGKPVAINTLSGMLVNVRMFFQWLERREYIPKNPAIDLKIVSTGRRLPRNILKEEEAERILREPDLETPYGVRDRVILELFYSTGIRCFELQKLKLFDVDFTNRTIFIREGKRRQDRMIPVSSRALDWMRKYVEDVRPGLVSMPDDGYIFLTNTGKPMHTSQIIAMTSKYRKRSGVEKQGSTHMFRHTTATLMLDNGADIRYIQEMLGHRRLNSTQIYTHVAISKLKEVYDQTHPAEQKKGKRSKSSETKSSNKKSFQENDSNTS</sequence>
<evidence type="ECO:0000256" key="2">
    <source>
        <dbReference type="ARBA" id="ARBA00022908"/>
    </source>
</evidence>
<evidence type="ECO:0000256" key="1">
    <source>
        <dbReference type="ARBA" id="ARBA00022829"/>
    </source>
</evidence>
<accession>N1UFY7</accession>
<feature type="domain" description="Core-binding (CB)" evidence="8">
    <location>
        <begin position="34"/>
        <end position="129"/>
    </location>
</feature>
<comment type="caution">
    <text evidence="9">The sequence shown here is derived from an EMBL/GenBank/DDBJ whole genome shotgun (WGS) entry which is preliminary data.</text>
</comment>
<dbReference type="GO" id="GO:0015074">
    <property type="term" value="P:DNA integration"/>
    <property type="evidence" value="ECO:0007669"/>
    <property type="project" value="UniProtKB-KW"/>
</dbReference>
<dbReference type="NCBIfam" id="NF002331">
    <property type="entry name" value="PRK01287.1"/>
    <property type="match status" value="1"/>
</dbReference>
<dbReference type="InterPro" id="IPR044068">
    <property type="entry name" value="CB"/>
</dbReference>
<organism evidence="9 10">
    <name type="scientific">Leptospira interrogans serovar Australis str. 200703203</name>
    <dbReference type="NCBI Taxonomy" id="1085541"/>
    <lineage>
        <taxon>Bacteria</taxon>
        <taxon>Pseudomonadati</taxon>
        <taxon>Spirochaetota</taxon>
        <taxon>Spirochaetia</taxon>
        <taxon>Leptospirales</taxon>
        <taxon>Leptospiraceae</taxon>
        <taxon>Leptospira</taxon>
    </lineage>
</organism>
<dbReference type="GO" id="GO:0007059">
    <property type="term" value="P:chromosome segregation"/>
    <property type="evidence" value="ECO:0007669"/>
    <property type="project" value="UniProtKB-KW"/>
</dbReference>
<feature type="compositionally biased region" description="Basic and acidic residues" evidence="6">
    <location>
        <begin position="333"/>
        <end position="343"/>
    </location>
</feature>
<gene>
    <name evidence="9" type="ORF">LEP1GSC115_4841</name>
</gene>
<keyword evidence="2" id="KW-0229">DNA integration</keyword>
<dbReference type="InterPro" id="IPR011010">
    <property type="entry name" value="DNA_brk_join_enz"/>
</dbReference>
<evidence type="ECO:0000256" key="3">
    <source>
        <dbReference type="ARBA" id="ARBA00023125"/>
    </source>
</evidence>
<evidence type="ECO:0000256" key="5">
    <source>
        <dbReference type="PROSITE-ProRule" id="PRU01248"/>
    </source>
</evidence>
<dbReference type="PROSITE" id="PS51900">
    <property type="entry name" value="CB"/>
    <property type="match status" value="1"/>
</dbReference>